<keyword evidence="2" id="KW-1185">Reference proteome</keyword>
<gene>
    <name evidence="1" type="ORF">MAMMFC1_03324</name>
</gene>
<protein>
    <submittedName>
        <fullName evidence="1">Uncharacterized protein</fullName>
    </submittedName>
</protein>
<organism evidence="1 2">
    <name type="scientific">Methylomusa anaerophila</name>
    <dbReference type="NCBI Taxonomy" id="1930071"/>
    <lineage>
        <taxon>Bacteria</taxon>
        <taxon>Bacillati</taxon>
        <taxon>Bacillota</taxon>
        <taxon>Negativicutes</taxon>
        <taxon>Selenomonadales</taxon>
        <taxon>Sporomusaceae</taxon>
        <taxon>Methylomusa</taxon>
    </lineage>
</organism>
<dbReference type="EMBL" id="AP018449">
    <property type="protein sequence ID" value="BBB92629.1"/>
    <property type="molecule type" value="Genomic_DNA"/>
</dbReference>
<proteinExistence type="predicted"/>
<evidence type="ECO:0000313" key="2">
    <source>
        <dbReference type="Proteomes" id="UP000276437"/>
    </source>
</evidence>
<dbReference type="Proteomes" id="UP000276437">
    <property type="component" value="Chromosome"/>
</dbReference>
<reference evidence="1 2" key="1">
    <citation type="journal article" date="2018" name="Int. J. Syst. Evol. Microbiol.">
        <title>Methylomusa anaerophila gen. nov., sp. nov., an anaerobic methanol-utilizing bacterium isolated from a microbial fuel cell.</title>
        <authorList>
            <person name="Amano N."/>
            <person name="Yamamuro A."/>
            <person name="Miyahara M."/>
            <person name="Kouzuma A."/>
            <person name="Abe T."/>
            <person name="Watanabe K."/>
        </authorList>
    </citation>
    <scope>NUCLEOTIDE SEQUENCE [LARGE SCALE GENOMIC DNA]</scope>
    <source>
        <strain evidence="1 2">MMFC1</strain>
    </source>
</reference>
<dbReference type="RefSeq" id="WP_194085693.1">
    <property type="nucleotide sequence ID" value="NZ_AP018449.1"/>
</dbReference>
<dbReference type="KEGG" id="mana:MAMMFC1_03324"/>
<name>A0A348ANI1_9FIRM</name>
<accession>A0A348ANI1</accession>
<dbReference type="AlphaFoldDB" id="A0A348ANI1"/>
<sequence>MRKPFSRRPTPVDPAHMITLHQEAIEQLELMRSSADAAEHATDSMRDSLDSMTENHWEAYMDVLHMISLHDDSMANSIKKYGLKLRDNETEENERQWGNRLLLTLLLLGLIRRHRRFVQFYSQRGNPMGEYLRNSLAMEREHLAKFISMINYVM</sequence>
<evidence type="ECO:0000313" key="1">
    <source>
        <dbReference type="EMBL" id="BBB92629.1"/>
    </source>
</evidence>